<feature type="transmembrane region" description="Helical" evidence="1">
    <location>
        <begin position="276"/>
        <end position="299"/>
    </location>
</feature>
<accession>A0A8J6Q2K8</accession>
<gene>
    <name evidence="2" type="ORF">ICJ83_09010</name>
</gene>
<keyword evidence="1" id="KW-0472">Membrane</keyword>
<dbReference type="InterPro" id="IPR010640">
    <property type="entry name" value="Low_temperature_requirement_A"/>
</dbReference>
<organism evidence="2 3">
    <name type="scientific">Aestuariibaculum sediminum</name>
    <dbReference type="NCBI Taxonomy" id="2770637"/>
    <lineage>
        <taxon>Bacteria</taxon>
        <taxon>Pseudomonadati</taxon>
        <taxon>Bacteroidota</taxon>
        <taxon>Flavobacteriia</taxon>
        <taxon>Flavobacteriales</taxon>
        <taxon>Flavobacteriaceae</taxon>
    </lineage>
</organism>
<keyword evidence="3" id="KW-1185">Reference proteome</keyword>
<evidence type="ECO:0000313" key="2">
    <source>
        <dbReference type="EMBL" id="MBD0832271.1"/>
    </source>
</evidence>
<protein>
    <submittedName>
        <fullName evidence="2">Low temperature requirement protein A</fullName>
    </submittedName>
</protein>
<feature type="transmembrane region" description="Helical" evidence="1">
    <location>
        <begin position="21"/>
        <end position="41"/>
    </location>
</feature>
<reference evidence="2 3" key="1">
    <citation type="submission" date="2020-09" db="EMBL/GenBank/DDBJ databases">
        <title>TT11 complete genome.</title>
        <authorList>
            <person name="Wu Z."/>
        </authorList>
    </citation>
    <scope>NUCLEOTIDE SEQUENCE [LARGE SCALE GENOMIC DNA]</scope>
    <source>
        <strain evidence="2 3">TT11</strain>
    </source>
</reference>
<feature type="transmembrane region" description="Helical" evidence="1">
    <location>
        <begin position="351"/>
        <end position="370"/>
    </location>
</feature>
<feature type="transmembrane region" description="Helical" evidence="1">
    <location>
        <begin position="319"/>
        <end position="339"/>
    </location>
</feature>
<dbReference type="Pfam" id="PF06772">
    <property type="entry name" value="LtrA"/>
    <property type="match status" value="1"/>
</dbReference>
<evidence type="ECO:0000256" key="1">
    <source>
        <dbReference type="SAM" id="Phobius"/>
    </source>
</evidence>
<feature type="transmembrane region" description="Helical" evidence="1">
    <location>
        <begin position="143"/>
        <end position="164"/>
    </location>
</feature>
<dbReference type="PANTHER" id="PTHR36840:SF1">
    <property type="entry name" value="BLL5714 PROTEIN"/>
    <property type="match status" value="1"/>
</dbReference>
<feature type="transmembrane region" description="Helical" evidence="1">
    <location>
        <begin position="170"/>
        <end position="187"/>
    </location>
</feature>
<name>A0A8J6Q2K8_9FLAO</name>
<feature type="transmembrane region" description="Helical" evidence="1">
    <location>
        <begin position="207"/>
        <end position="228"/>
    </location>
</feature>
<dbReference type="AlphaFoldDB" id="A0A8J6Q2K8"/>
<proteinExistence type="predicted"/>
<sequence>MKKLKMLGRNYNDTHRAATPLELFFDLIFVIAIASAASNLHHQLAEHHIVNGIFAFFMSFFSIWWAWMNFTWFASAYDTDDTPFRLTTFLLMFGALIFAIGINDLFSDSTRPFISVLGFVIMRIAMAIHWLRASFEDPKNKIVCLRYAFGIIFAQLCWVSWVFLPAHMRFYMFFVFMLVELAVPLYAEGKQLATSWHPHHIAERYGLLIIIVLGEGLLGTSNTIAGLLKNDLPWASVVIPLGLTTASIIFALWWTYFELPWGKILKHNRNFKYAFIYGYLHFFIFASLAAVGSSLELIADSTQAYYSNHITAVHNTSPLFAVTALSTSIAIYLITLSILRLALIGNTWNNWLALATSLIAAIIPAISVLIGLEIIWALALTSICIILYISFCNWNKCNYYHQA</sequence>
<evidence type="ECO:0000313" key="3">
    <source>
        <dbReference type="Proteomes" id="UP000600588"/>
    </source>
</evidence>
<comment type="caution">
    <text evidence="2">The sequence shown here is derived from an EMBL/GenBank/DDBJ whole genome shotgun (WGS) entry which is preliminary data.</text>
</comment>
<feature type="transmembrane region" description="Helical" evidence="1">
    <location>
        <begin position="53"/>
        <end position="74"/>
    </location>
</feature>
<feature type="transmembrane region" description="Helical" evidence="1">
    <location>
        <begin position="234"/>
        <end position="256"/>
    </location>
</feature>
<dbReference type="RefSeq" id="WP_188230056.1">
    <property type="nucleotide sequence ID" value="NZ_JACVXB010000003.1"/>
</dbReference>
<dbReference type="Proteomes" id="UP000600588">
    <property type="component" value="Unassembled WGS sequence"/>
</dbReference>
<keyword evidence="1" id="KW-1133">Transmembrane helix</keyword>
<feature type="transmembrane region" description="Helical" evidence="1">
    <location>
        <begin position="112"/>
        <end position="131"/>
    </location>
</feature>
<keyword evidence="1" id="KW-0812">Transmembrane</keyword>
<dbReference type="EMBL" id="JACVXB010000003">
    <property type="protein sequence ID" value="MBD0832271.1"/>
    <property type="molecule type" value="Genomic_DNA"/>
</dbReference>
<dbReference type="PANTHER" id="PTHR36840">
    <property type="entry name" value="BLL5714 PROTEIN"/>
    <property type="match status" value="1"/>
</dbReference>
<feature type="transmembrane region" description="Helical" evidence="1">
    <location>
        <begin position="376"/>
        <end position="394"/>
    </location>
</feature>
<feature type="transmembrane region" description="Helical" evidence="1">
    <location>
        <begin position="86"/>
        <end position="106"/>
    </location>
</feature>